<organism evidence="2 3">
    <name type="scientific">Sorghum bicolor</name>
    <name type="common">Sorghum</name>
    <name type="synonym">Sorghum vulgare</name>
    <dbReference type="NCBI Taxonomy" id="4558"/>
    <lineage>
        <taxon>Eukaryota</taxon>
        <taxon>Viridiplantae</taxon>
        <taxon>Streptophyta</taxon>
        <taxon>Embryophyta</taxon>
        <taxon>Tracheophyta</taxon>
        <taxon>Spermatophyta</taxon>
        <taxon>Magnoliopsida</taxon>
        <taxon>Liliopsida</taxon>
        <taxon>Poales</taxon>
        <taxon>Poaceae</taxon>
        <taxon>PACMAD clade</taxon>
        <taxon>Panicoideae</taxon>
        <taxon>Andropogonodae</taxon>
        <taxon>Andropogoneae</taxon>
        <taxon>Sorghinae</taxon>
        <taxon>Sorghum</taxon>
    </lineage>
</organism>
<gene>
    <name evidence="2" type="ORF">SORBI_3007G045750</name>
</gene>
<dbReference type="AlphaFoldDB" id="A0A1Z5R878"/>
<evidence type="ECO:0000313" key="2">
    <source>
        <dbReference type="EMBL" id="OQU79917.1"/>
    </source>
</evidence>
<reference evidence="2 3" key="1">
    <citation type="journal article" date="2009" name="Nature">
        <title>The Sorghum bicolor genome and the diversification of grasses.</title>
        <authorList>
            <person name="Paterson A.H."/>
            <person name="Bowers J.E."/>
            <person name="Bruggmann R."/>
            <person name="Dubchak I."/>
            <person name="Grimwood J."/>
            <person name="Gundlach H."/>
            <person name="Haberer G."/>
            <person name="Hellsten U."/>
            <person name="Mitros T."/>
            <person name="Poliakov A."/>
            <person name="Schmutz J."/>
            <person name="Spannagl M."/>
            <person name="Tang H."/>
            <person name="Wang X."/>
            <person name="Wicker T."/>
            <person name="Bharti A.K."/>
            <person name="Chapman J."/>
            <person name="Feltus F.A."/>
            <person name="Gowik U."/>
            <person name="Grigoriev I.V."/>
            <person name="Lyons E."/>
            <person name="Maher C.A."/>
            <person name="Martis M."/>
            <person name="Narechania A."/>
            <person name="Otillar R.P."/>
            <person name="Penning B.W."/>
            <person name="Salamov A.A."/>
            <person name="Wang Y."/>
            <person name="Zhang L."/>
            <person name="Carpita N.C."/>
            <person name="Freeling M."/>
            <person name="Gingle A.R."/>
            <person name="Hash C.T."/>
            <person name="Keller B."/>
            <person name="Klein P."/>
            <person name="Kresovich S."/>
            <person name="McCann M.C."/>
            <person name="Ming R."/>
            <person name="Peterson D.G."/>
            <person name="Mehboob-ur-Rahman"/>
            <person name="Ware D."/>
            <person name="Westhoff P."/>
            <person name="Mayer K.F."/>
            <person name="Messing J."/>
            <person name="Rokhsar D.S."/>
        </authorList>
    </citation>
    <scope>NUCLEOTIDE SEQUENCE [LARGE SCALE GENOMIC DNA]</scope>
    <source>
        <strain evidence="3">cv. BTx623</strain>
    </source>
</reference>
<feature type="region of interest" description="Disordered" evidence="1">
    <location>
        <begin position="36"/>
        <end position="68"/>
    </location>
</feature>
<protein>
    <submittedName>
        <fullName evidence="2">Uncharacterized protein</fullName>
    </submittedName>
</protein>
<dbReference type="EMBL" id="CM000766">
    <property type="protein sequence ID" value="OQU79917.1"/>
    <property type="molecule type" value="Genomic_DNA"/>
</dbReference>
<evidence type="ECO:0000313" key="3">
    <source>
        <dbReference type="Proteomes" id="UP000000768"/>
    </source>
</evidence>
<dbReference type="Gramene" id="OQU79917">
    <property type="protein sequence ID" value="OQU79917"/>
    <property type="gene ID" value="SORBI_3007G045750"/>
</dbReference>
<evidence type="ECO:0000256" key="1">
    <source>
        <dbReference type="SAM" id="MobiDB-lite"/>
    </source>
</evidence>
<feature type="compositionally biased region" description="Polar residues" evidence="1">
    <location>
        <begin position="40"/>
        <end position="68"/>
    </location>
</feature>
<name>A0A1Z5R878_SORBI</name>
<dbReference type="Gramene" id="OQU79918">
    <property type="protein sequence ID" value="OQU79918"/>
    <property type="gene ID" value="SORBI_3007G045750"/>
</dbReference>
<dbReference type="Proteomes" id="UP000000768">
    <property type="component" value="Chromosome 7"/>
</dbReference>
<accession>A0A1Z5R878</accession>
<reference evidence="3" key="3">
    <citation type="journal article" date="2018" name="Plant J.">
        <title>The Sorghum bicolor reference genome: improved assembly, gene annotations, a transcriptome atlas, and signatures of genome organization.</title>
        <authorList>
            <person name="McCormick R.F."/>
            <person name="Truong S.K."/>
            <person name="Sreedasyam A."/>
            <person name="Jenkins J."/>
            <person name="Shu S."/>
            <person name="Sims D."/>
            <person name="Kennedy M."/>
            <person name="Amirebrahimi M."/>
            <person name="Weers B.D."/>
            <person name="McKinley B."/>
            <person name="Mattison A."/>
            <person name="Morishige D.T."/>
            <person name="Grimwood J."/>
            <person name="Schmutz J."/>
            <person name="Mullet J.E."/>
        </authorList>
    </citation>
    <scope>NUCLEOTIDE SEQUENCE [LARGE SCALE GENOMIC DNA]</scope>
    <source>
        <strain evidence="3">cv. BTx623</strain>
    </source>
</reference>
<sequence length="68" mass="7570">MLISSLKMNACSSNHLDRDGHLSSININQYHEHGSIHPTLYSSSQELNHNKDASQPSQELNTTNKHAS</sequence>
<reference evidence="2" key="2">
    <citation type="submission" date="2017-02" db="EMBL/GenBank/DDBJ databases">
        <title>WGS assembly of Sorghum bicolor.</title>
        <authorList>
            <person name="Paterson A."/>
            <person name="Mullet J."/>
            <person name="Bowers J."/>
            <person name="Bruggmann R."/>
            <person name="Dubchak I."/>
            <person name="Grimwood J."/>
            <person name="Gundlach H."/>
            <person name="Haberer G."/>
            <person name="Hellsten U."/>
            <person name="Mitros T."/>
            <person name="Poliakov A."/>
            <person name="Schmutz J."/>
            <person name="Spannagl M."/>
            <person name="Tang H."/>
            <person name="Wang X."/>
            <person name="Wicker T."/>
            <person name="Bharti A."/>
            <person name="Chapman J."/>
            <person name="Feltus F."/>
            <person name="Gowik U."/>
            <person name="Grigoriev I."/>
            <person name="Lyons E."/>
            <person name="Maher C."/>
            <person name="Martis M."/>
            <person name="Narechania A."/>
            <person name="Otillar R."/>
            <person name="Penning B."/>
            <person name="Salamov A."/>
            <person name="Wang Y."/>
            <person name="Zhang L."/>
            <person name="Carpita N."/>
            <person name="Freeling M."/>
            <person name="Gingle A."/>
            <person name="Hash C."/>
            <person name="Keller B."/>
            <person name="Klein P."/>
            <person name="Kresovich S."/>
            <person name="Mccann M."/>
            <person name="Ming R."/>
            <person name="Peterson D."/>
            <person name="Rahman M."/>
            <person name="Ware D."/>
            <person name="Westhoff P."/>
            <person name="Mayer K."/>
            <person name="Messing J."/>
            <person name="Sims D."/>
            <person name="Jenkins J."/>
            <person name="Shu S."/>
            <person name="Rokhsar D."/>
        </authorList>
    </citation>
    <scope>NUCLEOTIDE SEQUENCE</scope>
</reference>
<dbReference type="InParanoid" id="A0A1Z5R878"/>
<proteinExistence type="predicted"/>
<dbReference type="EMBL" id="CM000766">
    <property type="protein sequence ID" value="OQU79918.1"/>
    <property type="molecule type" value="Genomic_DNA"/>
</dbReference>
<keyword evidence="3" id="KW-1185">Reference proteome</keyword>